<dbReference type="OrthoDB" id="3001700at2759"/>
<accession>A0A6J3LVE1</accession>
<protein>
    <submittedName>
        <fullName evidence="3">Uncharacterized protein</fullName>
    </submittedName>
</protein>
<keyword evidence="1" id="KW-0472">Membrane</keyword>
<feature type="transmembrane region" description="Helical" evidence="1">
    <location>
        <begin position="6"/>
        <end position="25"/>
    </location>
</feature>
<sequence>MSSLLTTVALFTVVLSAFVGYLYLFGLPSTTKRKINDAALNAMGENNKSTNMVKDALNRIPDSDSADKDVHDKNVREGGVSDITMAGVQKQNPLGEAVRLADATKKLAWQFSRPGRRLRLTGISQVGEKTDEVHRPVAGR</sequence>
<dbReference type="RefSeq" id="XP_033456674.1">
    <property type="nucleotide sequence ID" value="XM_033605716.1"/>
</dbReference>
<keyword evidence="2" id="KW-1185">Reference proteome</keyword>
<keyword evidence="1" id="KW-1133">Transmembrane helix</keyword>
<evidence type="ECO:0000256" key="1">
    <source>
        <dbReference type="SAM" id="Phobius"/>
    </source>
</evidence>
<reference evidence="3" key="2">
    <citation type="submission" date="2020-04" db="EMBL/GenBank/DDBJ databases">
        <authorList>
            <consortium name="NCBI Genome Project"/>
        </authorList>
    </citation>
    <scope>NUCLEOTIDE SEQUENCE</scope>
    <source>
        <strain evidence="3">CBS 342.82</strain>
    </source>
</reference>
<keyword evidence="1" id="KW-0812">Transmembrane</keyword>
<dbReference type="GeneID" id="54363516"/>
<gene>
    <name evidence="3" type="ORF">K489DRAFT_383884</name>
</gene>
<proteinExistence type="predicted"/>
<organism evidence="3">
    <name type="scientific">Dissoconium aciculare CBS 342.82</name>
    <dbReference type="NCBI Taxonomy" id="1314786"/>
    <lineage>
        <taxon>Eukaryota</taxon>
        <taxon>Fungi</taxon>
        <taxon>Dikarya</taxon>
        <taxon>Ascomycota</taxon>
        <taxon>Pezizomycotina</taxon>
        <taxon>Dothideomycetes</taxon>
        <taxon>Dothideomycetidae</taxon>
        <taxon>Mycosphaerellales</taxon>
        <taxon>Dissoconiaceae</taxon>
        <taxon>Dissoconium</taxon>
    </lineage>
</organism>
<dbReference type="Proteomes" id="UP000504637">
    <property type="component" value="Unplaced"/>
</dbReference>
<reference evidence="3" key="3">
    <citation type="submission" date="2025-08" db="UniProtKB">
        <authorList>
            <consortium name="RefSeq"/>
        </authorList>
    </citation>
    <scope>IDENTIFICATION</scope>
    <source>
        <strain evidence="3">CBS 342.82</strain>
    </source>
</reference>
<dbReference type="AlphaFoldDB" id="A0A6J3LVE1"/>
<evidence type="ECO:0000313" key="3">
    <source>
        <dbReference type="RefSeq" id="XP_033456674.1"/>
    </source>
</evidence>
<reference evidence="3" key="1">
    <citation type="submission" date="2020-01" db="EMBL/GenBank/DDBJ databases">
        <authorList>
            <consortium name="DOE Joint Genome Institute"/>
            <person name="Haridas S."/>
            <person name="Albert R."/>
            <person name="Binder M."/>
            <person name="Bloem J."/>
            <person name="Labutti K."/>
            <person name="Salamov A."/>
            <person name="Andreopoulos B."/>
            <person name="Baker S.E."/>
            <person name="Barry K."/>
            <person name="Bills G."/>
            <person name="Bluhm B.H."/>
            <person name="Cannon C."/>
            <person name="Castanera R."/>
            <person name="Culley D.E."/>
            <person name="Daum C."/>
            <person name="Ezra D."/>
            <person name="Gonzalez J.B."/>
            <person name="Henrissat B."/>
            <person name="Kuo A."/>
            <person name="Liang C."/>
            <person name="Lipzen A."/>
            <person name="Lutzoni F."/>
            <person name="Magnuson J."/>
            <person name="Mondo S."/>
            <person name="Nolan M."/>
            <person name="Ohm R."/>
            <person name="Pangilinan J."/>
            <person name="Park H.-J."/>
            <person name="Ramirez L."/>
            <person name="Alfaro M."/>
            <person name="Sun H."/>
            <person name="Tritt A."/>
            <person name="Yoshinaga Y."/>
            <person name="Zwiers L.-H."/>
            <person name="Turgeon B.G."/>
            <person name="Goodwin S.B."/>
            <person name="Spatafora J.W."/>
            <person name="Crous P.W."/>
            <person name="Grigoriev I.V."/>
        </authorList>
    </citation>
    <scope>NUCLEOTIDE SEQUENCE</scope>
    <source>
        <strain evidence="3">CBS 342.82</strain>
    </source>
</reference>
<name>A0A6J3LVE1_9PEZI</name>
<evidence type="ECO:0000313" key="2">
    <source>
        <dbReference type="Proteomes" id="UP000504637"/>
    </source>
</evidence>